<dbReference type="PRINTS" id="PR01217">
    <property type="entry name" value="PRICHEXTENSN"/>
</dbReference>
<sequence length="401" mass="41069">MTAGDARLVGAENEGTIAVGGNLSFGNYQVAGNNAGSFVVPPDSNPTALLVGGRVDFAASVPGSRLQVLQNGYVKIGNLTGTFVRDTDNNDAAVNTRVLPADDYEAAPRVELVTRQPVASVGPSSPLDFAGAFDGFRATATSLATCQQNVVLTTPEGAPLPRPVPPGSNAVVNLAPGVTNVLDLSASDLANISVLTFADQPTADTPLLVNVDTSDVADEFVWRAPNFAGIGGEQARYILFNFPTATSITLTDDSATLEGTIYAPNAALNAATNSNIEGSIISRTLTHDGGEIHDFPFSALLNCSQPTPTPTASTPTPTPSTPTPTPTGPTPTPTGPTPTPTGPTSAPTTQPPVSPTGYPTKHPLPVTGTSSWPMLGIGSTGVGLGVGLLLLARLRLRRNEN</sequence>
<evidence type="ECO:0000256" key="1">
    <source>
        <dbReference type="SAM" id="MobiDB-lite"/>
    </source>
</evidence>
<dbReference type="EMBL" id="PYBV01000002">
    <property type="protein sequence ID" value="PYC76251.1"/>
    <property type="molecule type" value="Genomic_DNA"/>
</dbReference>
<dbReference type="Proteomes" id="UP000248333">
    <property type="component" value="Unassembled WGS sequence"/>
</dbReference>
<keyword evidence="2" id="KW-1133">Transmembrane helix</keyword>
<dbReference type="InterPro" id="IPR026588">
    <property type="entry name" value="Choice_anch_A"/>
</dbReference>
<dbReference type="OrthoDB" id="3404418at2"/>
<reference evidence="4 5" key="1">
    <citation type="submission" date="2018-03" db="EMBL/GenBank/DDBJ databases">
        <title>Bioinformatic expansion and discovery of thiopeptide antibiotics.</title>
        <authorList>
            <person name="Schwalen C.J."/>
            <person name="Hudson G.A."/>
            <person name="Mitchell D.A."/>
        </authorList>
    </citation>
    <scope>NUCLEOTIDE SEQUENCE [LARGE SCALE GENOMIC DNA]</scope>
    <source>
        <strain evidence="4 5">NRRL 8041</strain>
    </source>
</reference>
<keyword evidence="2" id="KW-0472">Membrane</keyword>
<evidence type="ECO:0000313" key="4">
    <source>
        <dbReference type="EMBL" id="PYC76251.1"/>
    </source>
</evidence>
<organism evidence="4 5">
    <name type="scientific">Micromonospora arborensis</name>
    <dbReference type="NCBI Taxonomy" id="2116518"/>
    <lineage>
        <taxon>Bacteria</taxon>
        <taxon>Bacillati</taxon>
        <taxon>Actinomycetota</taxon>
        <taxon>Actinomycetes</taxon>
        <taxon>Micromonosporales</taxon>
        <taxon>Micromonosporaceae</taxon>
        <taxon>Micromonospora</taxon>
    </lineage>
</organism>
<dbReference type="Pfam" id="PF20597">
    <property type="entry name" value="pAdhesive_15"/>
    <property type="match status" value="1"/>
</dbReference>
<feature type="region of interest" description="Disordered" evidence="1">
    <location>
        <begin position="300"/>
        <end position="365"/>
    </location>
</feature>
<feature type="domain" description="Choice-of-anchor A" evidence="3">
    <location>
        <begin position="2"/>
        <end position="293"/>
    </location>
</feature>
<dbReference type="AlphaFoldDB" id="A0A318NWQ6"/>
<gene>
    <name evidence="4" type="ORF">C7C45_01425</name>
</gene>
<protein>
    <recommendedName>
        <fullName evidence="3">Choice-of-anchor A domain-containing protein</fullName>
    </recommendedName>
</protein>
<evidence type="ECO:0000256" key="2">
    <source>
        <dbReference type="SAM" id="Phobius"/>
    </source>
</evidence>
<evidence type="ECO:0000313" key="5">
    <source>
        <dbReference type="Proteomes" id="UP000248333"/>
    </source>
</evidence>
<accession>A0A318NWQ6</accession>
<feature type="compositionally biased region" description="Pro residues" evidence="1">
    <location>
        <begin position="316"/>
        <end position="341"/>
    </location>
</feature>
<proteinExistence type="predicted"/>
<feature type="transmembrane region" description="Helical" evidence="2">
    <location>
        <begin position="372"/>
        <end position="392"/>
    </location>
</feature>
<dbReference type="NCBIfam" id="TIGR04215">
    <property type="entry name" value="choice_anch_A"/>
    <property type="match status" value="1"/>
</dbReference>
<keyword evidence="2" id="KW-0812">Transmembrane</keyword>
<comment type="caution">
    <text evidence="4">The sequence shown here is derived from an EMBL/GenBank/DDBJ whole genome shotgun (WGS) entry which is preliminary data.</text>
</comment>
<name>A0A318NWQ6_9ACTN</name>
<evidence type="ECO:0000259" key="3">
    <source>
        <dbReference type="Pfam" id="PF20597"/>
    </source>
</evidence>
<keyword evidence="5" id="KW-1185">Reference proteome</keyword>